<name>A0ABW4A1N6_9ACTN</name>
<evidence type="ECO:0000313" key="1">
    <source>
        <dbReference type="EMBL" id="MFD1364424.1"/>
    </source>
</evidence>
<protein>
    <recommendedName>
        <fullName evidence="3">Maleate isomerase</fullName>
    </recommendedName>
</protein>
<dbReference type="SUPFAM" id="SSF53681">
    <property type="entry name" value="Aspartate/glutamate racemase"/>
    <property type="match status" value="1"/>
</dbReference>
<dbReference type="Pfam" id="PF17645">
    <property type="entry name" value="Amdase"/>
    <property type="match status" value="1"/>
</dbReference>
<dbReference type="EMBL" id="JBHTMK010000005">
    <property type="protein sequence ID" value="MFD1364424.1"/>
    <property type="molecule type" value="Genomic_DNA"/>
</dbReference>
<keyword evidence="2" id="KW-1185">Reference proteome</keyword>
<dbReference type="InterPro" id="IPR026286">
    <property type="entry name" value="MaiA/AMDase"/>
</dbReference>
<gene>
    <name evidence="1" type="ORF">ACFQ5G_03585</name>
</gene>
<dbReference type="InterPro" id="IPR053714">
    <property type="entry name" value="Iso_Racemase_Enz_sf"/>
</dbReference>
<comment type="caution">
    <text evidence="1">The sequence shown here is derived from an EMBL/GenBank/DDBJ whole genome shotgun (WGS) entry which is preliminary data.</text>
</comment>
<proteinExistence type="predicted"/>
<dbReference type="RefSeq" id="WP_378078207.1">
    <property type="nucleotide sequence ID" value="NZ_JBHTMK010000005.1"/>
</dbReference>
<dbReference type="Gene3D" id="3.40.50.12500">
    <property type="match status" value="1"/>
</dbReference>
<dbReference type="PANTHER" id="PTHR40267">
    <property type="entry name" value="BLR3294 PROTEIN"/>
    <property type="match status" value="1"/>
</dbReference>
<dbReference type="InterPro" id="IPR001920">
    <property type="entry name" value="Asp/Glu_race"/>
</dbReference>
<dbReference type="Proteomes" id="UP001597183">
    <property type="component" value="Unassembled WGS sequence"/>
</dbReference>
<sequence>MPAEAAATDTLALLHQLHADLRWPAHVGVLVPWGNTMVETELPRLGLDQVVFHYARLVPAHRYRDADDFLAEIAAAVPDTLAQFTRLTLAGTLVACTSTGFLTPEAYQNTAVVDAFDALQILLRDLTASTIILATPYPTRHTQIQAARLQNAGFDVAGHASLDLALLDDFTAVTPEHITELVHRIDDGRRRRADALVLSCTAWPTIAATALLQRELGIPVVSSNLALAYNAVRLARAVEAR</sequence>
<evidence type="ECO:0008006" key="3">
    <source>
        <dbReference type="Google" id="ProtNLM"/>
    </source>
</evidence>
<evidence type="ECO:0000313" key="2">
    <source>
        <dbReference type="Proteomes" id="UP001597183"/>
    </source>
</evidence>
<dbReference type="PANTHER" id="PTHR40267:SF1">
    <property type="entry name" value="BLR3294 PROTEIN"/>
    <property type="match status" value="1"/>
</dbReference>
<organism evidence="1 2">
    <name type="scientific">Actinoplanes sichuanensis</name>
    <dbReference type="NCBI Taxonomy" id="512349"/>
    <lineage>
        <taxon>Bacteria</taxon>
        <taxon>Bacillati</taxon>
        <taxon>Actinomycetota</taxon>
        <taxon>Actinomycetes</taxon>
        <taxon>Micromonosporales</taxon>
        <taxon>Micromonosporaceae</taxon>
        <taxon>Actinoplanes</taxon>
    </lineage>
</organism>
<reference evidence="2" key="1">
    <citation type="journal article" date="2019" name="Int. J. Syst. Evol. Microbiol.">
        <title>The Global Catalogue of Microorganisms (GCM) 10K type strain sequencing project: providing services to taxonomists for standard genome sequencing and annotation.</title>
        <authorList>
            <consortium name="The Broad Institute Genomics Platform"/>
            <consortium name="The Broad Institute Genome Sequencing Center for Infectious Disease"/>
            <person name="Wu L."/>
            <person name="Ma J."/>
        </authorList>
    </citation>
    <scope>NUCLEOTIDE SEQUENCE [LARGE SCALE GENOMIC DNA]</scope>
    <source>
        <strain evidence="2">CCM 7526</strain>
    </source>
</reference>
<accession>A0ABW4A1N6</accession>